<gene>
    <name evidence="1" type="ORF">PHACADRAFT_260411</name>
</gene>
<proteinExistence type="predicted"/>
<protein>
    <submittedName>
        <fullName evidence="1">Uncharacterized protein</fullName>
    </submittedName>
</protein>
<dbReference type="Proteomes" id="UP000008370">
    <property type="component" value="Unassembled WGS sequence"/>
</dbReference>
<organism evidence="1 2">
    <name type="scientific">Phanerochaete carnosa (strain HHB-10118-sp)</name>
    <name type="common">White-rot fungus</name>
    <name type="synonym">Peniophora carnosa</name>
    <dbReference type="NCBI Taxonomy" id="650164"/>
    <lineage>
        <taxon>Eukaryota</taxon>
        <taxon>Fungi</taxon>
        <taxon>Dikarya</taxon>
        <taxon>Basidiomycota</taxon>
        <taxon>Agaricomycotina</taxon>
        <taxon>Agaricomycetes</taxon>
        <taxon>Polyporales</taxon>
        <taxon>Phanerochaetaceae</taxon>
        <taxon>Phanerochaete</taxon>
    </lineage>
</organism>
<evidence type="ECO:0000313" key="2">
    <source>
        <dbReference type="Proteomes" id="UP000008370"/>
    </source>
</evidence>
<reference evidence="1 2" key="1">
    <citation type="journal article" date="2012" name="BMC Genomics">
        <title>Comparative genomics of the white-rot fungi, Phanerochaete carnosa and P. chrysosporium, to elucidate the genetic basis of the distinct wood types they colonize.</title>
        <authorList>
            <person name="Suzuki H."/>
            <person name="MacDonald J."/>
            <person name="Syed K."/>
            <person name="Salamov A."/>
            <person name="Hori C."/>
            <person name="Aerts A."/>
            <person name="Henrissat B."/>
            <person name="Wiebenga A."/>
            <person name="vanKuyk P.A."/>
            <person name="Barry K."/>
            <person name="Lindquist E."/>
            <person name="LaButti K."/>
            <person name="Lapidus A."/>
            <person name="Lucas S."/>
            <person name="Coutinho P."/>
            <person name="Gong Y."/>
            <person name="Samejima M."/>
            <person name="Mahadevan R."/>
            <person name="Abou-Zaid M."/>
            <person name="de Vries R.P."/>
            <person name="Igarashi K."/>
            <person name="Yadav J.S."/>
            <person name="Grigoriev I.V."/>
            <person name="Master E.R."/>
        </authorList>
    </citation>
    <scope>NUCLEOTIDE SEQUENCE [LARGE SCALE GENOMIC DNA]</scope>
    <source>
        <strain evidence="1 2">HHB-10118-sp</strain>
    </source>
</reference>
<dbReference type="RefSeq" id="XP_007398561.1">
    <property type="nucleotide sequence ID" value="XM_007398499.1"/>
</dbReference>
<dbReference type="KEGG" id="pco:PHACADRAFT_260411"/>
<dbReference type="InParanoid" id="K5VZZ6"/>
<dbReference type="HOGENOM" id="CLU_1982365_0_0_1"/>
<dbReference type="AlphaFoldDB" id="K5VZZ6"/>
<accession>K5VZZ6</accession>
<dbReference type="OrthoDB" id="2758159at2759"/>
<evidence type="ECO:0000313" key="1">
    <source>
        <dbReference type="EMBL" id="EKM52204.1"/>
    </source>
</evidence>
<keyword evidence="2" id="KW-1185">Reference proteome</keyword>
<sequence>MNMLDPLKGAESGSAFAHYEARIRTLTHLLDRQPCLIPISNLDPENPDENEELRFYYYVATLLTTGSLDQNCAVTAILLPGLVRCIIVHTGEAKQEHTRTPVAQAPTQAHRVQERRIDLRTLGSSP</sequence>
<dbReference type="EMBL" id="JH930475">
    <property type="protein sequence ID" value="EKM52204.1"/>
    <property type="molecule type" value="Genomic_DNA"/>
</dbReference>
<dbReference type="GeneID" id="18917728"/>
<name>K5VZZ6_PHACS</name>